<keyword evidence="2" id="KW-1185">Reference proteome</keyword>
<dbReference type="EMBL" id="MU266339">
    <property type="protein sequence ID" value="KAH7929678.1"/>
    <property type="molecule type" value="Genomic_DNA"/>
</dbReference>
<evidence type="ECO:0000313" key="2">
    <source>
        <dbReference type="Proteomes" id="UP000790709"/>
    </source>
</evidence>
<sequence>MISNLLVSGLNTVFNVFQDQFILHRPTSPGGTLLVEPRDPRPPPLCLSEFECVRTLGQGSFGDVLLVRVRPFDNPHKLERSGSLFAVKVIYKDDMKGFAERHPADLHSERARLAELPWSPWINGVVGAFEDELNLYLALEVIPSGCFHDIIVKRGPFDAATARFYFANIVCGLDFLHDHNIVHRDFKPGNILVKPDGYLAIADFGYARHELNSQRSDTWMMIGTAVYMAPELLERQQMTGASIDWWAAGVILYEMVTKRLPFYGKTEARIFQRVVSGKYKWPKSIRVGESLKSVVGGLLTPSADDRLDVYSNIRGHPWLRNIDWKKMEGRRYMAPWIPQEPALAETWQNKRLPEQSTVPGLPVPRPLLHRQHDHRLPKQKARN</sequence>
<name>A0ACB8BYD8_9AGAM</name>
<evidence type="ECO:0000313" key="1">
    <source>
        <dbReference type="EMBL" id="KAH7929678.1"/>
    </source>
</evidence>
<dbReference type="Proteomes" id="UP000790709">
    <property type="component" value="Unassembled WGS sequence"/>
</dbReference>
<gene>
    <name evidence="1" type="ORF">BV22DRAFT_1002387</name>
</gene>
<protein>
    <submittedName>
        <fullName evidence="1">Kinase-like protein</fullName>
    </submittedName>
</protein>
<accession>A0ACB8BYD8</accession>
<organism evidence="1 2">
    <name type="scientific">Leucogyrophana mollusca</name>
    <dbReference type="NCBI Taxonomy" id="85980"/>
    <lineage>
        <taxon>Eukaryota</taxon>
        <taxon>Fungi</taxon>
        <taxon>Dikarya</taxon>
        <taxon>Basidiomycota</taxon>
        <taxon>Agaricomycotina</taxon>
        <taxon>Agaricomycetes</taxon>
        <taxon>Agaricomycetidae</taxon>
        <taxon>Boletales</taxon>
        <taxon>Boletales incertae sedis</taxon>
        <taxon>Leucogyrophana</taxon>
    </lineage>
</organism>
<comment type="caution">
    <text evidence="1">The sequence shown here is derived from an EMBL/GenBank/DDBJ whole genome shotgun (WGS) entry which is preliminary data.</text>
</comment>
<proteinExistence type="predicted"/>
<reference evidence="1" key="1">
    <citation type="journal article" date="2021" name="New Phytol.">
        <title>Evolutionary innovations through gain and loss of genes in the ectomycorrhizal Boletales.</title>
        <authorList>
            <person name="Wu G."/>
            <person name="Miyauchi S."/>
            <person name="Morin E."/>
            <person name="Kuo A."/>
            <person name="Drula E."/>
            <person name="Varga T."/>
            <person name="Kohler A."/>
            <person name="Feng B."/>
            <person name="Cao Y."/>
            <person name="Lipzen A."/>
            <person name="Daum C."/>
            <person name="Hundley H."/>
            <person name="Pangilinan J."/>
            <person name="Johnson J."/>
            <person name="Barry K."/>
            <person name="LaButti K."/>
            <person name="Ng V."/>
            <person name="Ahrendt S."/>
            <person name="Min B."/>
            <person name="Choi I.G."/>
            <person name="Park H."/>
            <person name="Plett J.M."/>
            <person name="Magnuson J."/>
            <person name="Spatafora J.W."/>
            <person name="Nagy L.G."/>
            <person name="Henrissat B."/>
            <person name="Grigoriev I.V."/>
            <person name="Yang Z.L."/>
            <person name="Xu J."/>
            <person name="Martin F.M."/>
        </authorList>
    </citation>
    <scope>NUCLEOTIDE SEQUENCE</scope>
    <source>
        <strain evidence="1">KUC20120723A-06</strain>
    </source>
</reference>